<evidence type="ECO:0000313" key="1">
    <source>
        <dbReference type="EMBL" id="MFC7703855.1"/>
    </source>
</evidence>
<comment type="caution">
    <text evidence="1">The sequence shown here is derived from an EMBL/GenBank/DDBJ whole genome shotgun (WGS) entry which is preliminary data.</text>
</comment>
<dbReference type="SUPFAM" id="SSF53254">
    <property type="entry name" value="Phosphoglycerate mutase-like"/>
    <property type="match status" value="1"/>
</dbReference>
<dbReference type="RefSeq" id="WP_377401000.1">
    <property type="nucleotide sequence ID" value="NZ_JBHTFQ010000003.1"/>
</dbReference>
<accession>A0ABW2UJT8</accession>
<dbReference type="InterPro" id="IPR029033">
    <property type="entry name" value="His_PPase_superfam"/>
</dbReference>
<protein>
    <submittedName>
        <fullName evidence="1">Histidine phosphatase family protein</fullName>
    </submittedName>
</protein>
<organism evidence="1 2">
    <name type="scientific">Plastorhodobacter daqingensis</name>
    <dbReference type="NCBI Taxonomy" id="1387281"/>
    <lineage>
        <taxon>Bacteria</taxon>
        <taxon>Pseudomonadati</taxon>
        <taxon>Pseudomonadota</taxon>
        <taxon>Alphaproteobacteria</taxon>
        <taxon>Rhodobacterales</taxon>
        <taxon>Paracoccaceae</taxon>
        <taxon>Plastorhodobacter</taxon>
    </lineage>
</organism>
<evidence type="ECO:0000313" key="2">
    <source>
        <dbReference type="Proteomes" id="UP001596516"/>
    </source>
</evidence>
<dbReference type="Proteomes" id="UP001596516">
    <property type="component" value="Unassembled WGS sequence"/>
</dbReference>
<gene>
    <name evidence="1" type="ORF">ACFQXB_06580</name>
</gene>
<name>A0ABW2UJT8_9RHOB</name>
<reference evidence="2" key="1">
    <citation type="journal article" date="2019" name="Int. J. Syst. Evol. Microbiol.">
        <title>The Global Catalogue of Microorganisms (GCM) 10K type strain sequencing project: providing services to taxonomists for standard genome sequencing and annotation.</title>
        <authorList>
            <consortium name="The Broad Institute Genomics Platform"/>
            <consortium name="The Broad Institute Genome Sequencing Center for Infectious Disease"/>
            <person name="Wu L."/>
            <person name="Ma J."/>
        </authorList>
    </citation>
    <scope>NUCLEOTIDE SEQUENCE [LARGE SCALE GENOMIC DNA]</scope>
    <source>
        <strain evidence="2">CGMCC 1.12750</strain>
    </source>
</reference>
<keyword evidence="2" id="KW-1185">Reference proteome</keyword>
<dbReference type="SMART" id="SM00855">
    <property type="entry name" value="PGAM"/>
    <property type="match status" value="1"/>
</dbReference>
<dbReference type="Gene3D" id="3.40.50.1240">
    <property type="entry name" value="Phosphoglycerate mutase-like"/>
    <property type="match status" value="1"/>
</dbReference>
<dbReference type="Pfam" id="PF00300">
    <property type="entry name" value="His_Phos_1"/>
    <property type="match status" value="1"/>
</dbReference>
<dbReference type="InterPro" id="IPR013078">
    <property type="entry name" value="His_Pase_superF_clade-1"/>
</dbReference>
<dbReference type="EMBL" id="JBHTFQ010000003">
    <property type="protein sequence ID" value="MFC7703855.1"/>
    <property type="molecule type" value="Genomic_DNA"/>
</dbReference>
<proteinExistence type="predicted"/>
<sequence length="194" mass="21408">MTETRWHWIRHGPTHASAMIGWTDPPADLSDRGALERLAAALPARAVILSSHLRRAFVTADRLQGDRQRLPHFPTLHEIHFGAWEDQAHAEVGASYPQLLRAFREAPGTIAAPGGESWRDPQNRVNAAVDAVSLEHAGRDIIAVAHVGVILTQIERALGLTTPEAFAQRIEPLSLTRIIRSPKGWRAGPINHRP</sequence>